<evidence type="ECO:0000259" key="7">
    <source>
        <dbReference type="SMART" id="SM00922"/>
    </source>
</evidence>
<dbReference type="PANTHER" id="PTHR48073">
    <property type="entry name" value="O-SUCCINYLBENZOATE SYNTHASE-RELATED"/>
    <property type="match status" value="1"/>
</dbReference>
<dbReference type="InterPro" id="IPR013342">
    <property type="entry name" value="Mandelate_racemase_C"/>
</dbReference>
<feature type="active site" description="Proton donor" evidence="5">
    <location>
        <position position="139"/>
    </location>
</feature>
<feature type="compositionally biased region" description="Basic and acidic residues" evidence="6">
    <location>
        <begin position="1"/>
        <end position="11"/>
    </location>
</feature>
<dbReference type="InterPro" id="IPR036849">
    <property type="entry name" value="Enolase-like_C_sf"/>
</dbReference>
<dbReference type="SUPFAM" id="SSF51604">
    <property type="entry name" value="Enolase C-terminal domain-like"/>
    <property type="match status" value="1"/>
</dbReference>
<keyword evidence="2 5" id="KW-0479">Metal-binding</keyword>
<protein>
    <recommendedName>
        <fullName evidence="5">o-succinylbenzoate synthase</fullName>
        <shortName evidence="5">OSB synthase</shortName>
        <shortName evidence="5">OSBS</shortName>
        <ecNumber evidence="5">4.2.1.113</ecNumber>
    </recommendedName>
    <alternativeName>
        <fullName evidence="5">4-(2'-carboxyphenyl)-4-oxybutyric acid synthase</fullName>
    </alternativeName>
    <alternativeName>
        <fullName evidence="5">o-succinylbenzoic acid synthase</fullName>
    </alternativeName>
</protein>
<keyword evidence="9" id="KW-1185">Reference proteome</keyword>
<dbReference type="Pfam" id="PF13378">
    <property type="entry name" value="MR_MLE_C"/>
    <property type="match status" value="1"/>
</dbReference>
<evidence type="ECO:0000256" key="2">
    <source>
        <dbReference type="ARBA" id="ARBA00022723"/>
    </source>
</evidence>
<evidence type="ECO:0000256" key="4">
    <source>
        <dbReference type="ARBA" id="ARBA00023239"/>
    </source>
</evidence>
<accession>A0ABS4UAP6</accession>
<keyword evidence="3 5" id="KW-0460">Magnesium</keyword>
<dbReference type="InterPro" id="IPR010196">
    <property type="entry name" value="OSB_synthase_MenC1"/>
</dbReference>
<evidence type="ECO:0000256" key="1">
    <source>
        <dbReference type="ARBA" id="ARBA00022428"/>
    </source>
</evidence>
<organism evidence="8 9">
    <name type="scientific">Corynebacterium freneyi</name>
    <dbReference type="NCBI Taxonomy" id="134034"/>
    <lineage>
        <taxon>Bacteria</taxon>
        <taxon>Bacillati</taxon>
        <taxon>Actinomycetota</taxon>
        <taxon>Actinomycetes</taxon>
        <taxon>Mycobacteriales</taxon>
        <taxon>Corynebacteriaceae</taxon>
        <taxon>Corynebacterium</taxon>
    </lineage>
</organism>
<feature type="binding site" evidence="5">
    <location>
        <position position="228"/>
    </location>
    <ligand>
        <name>Mg(2+)</name>
        <dbReference type="ChEBI" id="CHEBI:18420"/>
    </ligand>
</feature>
<reference evidence="8 9" key="1">
    <citation type="submission" date="2021-03" db="EMBL/GenBank/DDBJ databases">
        <title>Sequencing the genomes of 1000 actinobacteria strains.</title>
        <authorList>
            <person name="Klenk H.-P."/>
        </authorList>
    </citation>
    <scope>NUCLEOTIDE SEQUENCE [LARGE SCALE GENOMIC DNA]</scope>
    <source>
        <strain evidence="8 9">DSM 44506</strain>
    </source>
</reference>
<dbReference type="SMART" id="SM00922">
    <property type="entry name" value="MR_MLE"/>
    <property type="match status" value="1"/>
</dbReference>
<comment type="catalytic activity">
    <reaction evidence="5">
        <text>(1R,6R)-6-hydroxy-2-succinyl-cyclohexa-2,4-diene-1-carboxylate = 2-succinylbenzoate + H2O</text>
        <dbReference type="Rhea" id="RHEA:10196"/>
        <dbReference type="ChEBI" id="CHEBI:15377"/>
        <dbReference type="ChEBI" id="CHEBI:18325"/>
        <dbReference type="ChEBI" id="CHEBI:58689"/>
        <dbReference type="EC" id="4.2.1.113"/>
    </reaction>
</comment>
<dbReference type="Gene3D" id="3.20.20.120">
    <property type="entry name" value="Enolase-like C-terminal domain"/>
    <property type="match status" value="1"/>
</dbReference>
<dbReference type="InterPro" id="IPR029065">
    <property type="entry name" value="Enolase_C-like"/>
</dbReference>
<dbReference type="PANTHER" id="PTHR48073:SF2">
    <property type="entry name" value="O-SUCCINYLBENZOATE SYNTHASE"/>
    <property type="match status" value="1"/>
</dbReference>
<evidence type="ECO:0000313" key="8">
    <source>
        <dbReference type="EMBL" id="MBP2333626.1"/>
    </source>
</evidence>
<feature type="compositionally biased region" description="Low complexity" evidence="6">
    <location>
        <begin position="12"/>
        <end position="26"/>
    </location>
</feature>
<dbReference type="Gene3D" id="3.30.390.10">
    <property type="entry name" value="Enolase-like, N-terminal domain"/>
    <property type="match status" value="1"/>
</dbReference>
<evidence type="ECO:0000313" key="9">
    <source>
        <dbReference type="Proteomes" id="UP001519305"/>
    </source>
</evidence>
<dbReference type="RefSeq" id="WP_209654257.1">
    <property type="nucleotide sequence ID" value="NZ_CP047357.1"/>
</dbReference>
<dbReference type="NCBIfam" id="NF002782">
    <property type="entry name" value="PRK02901.1"/>
    <property type="match status" value="1"/>
</dbReference>
<feature type="binding site" evidence="5">
    <location>
        <position position="173"/>
    </location>
    <ligand>
        <name>Mg(2+)</name>
        <dbReference type="ChEBI" id="CHEBI:18420"/>
    </ligand>
</feature>
<comment type="pathway">
    <text evidence="5">Quinol/quinone metabolism; 1,4-dihydroxy-2-naphthoate biosynthesis; 1,4-dihydroxy-2-naphthoate from chorismate: step 4/7.</text>
</comment>
<feature type="region of interest" description="Disordered" evidence="6">
    <location>
        <begin position="1"/>
        <end position="26"/>
    </location>
</feature>
<comment type="caution">
    <text evidence="8">The sequence shown here is derived from an EMBL/GenBank/DDBJ whole genome shotgun (WGS) entry which is preliminary data.</text>
</comment>
<dbReference type="SFLD" id="SFLDG00180">
    <property type="entry name" value="muconate_cycloisomerase"/>
    <property type="match status" value="1"/>
</dbReference>
<evidence type="ECO:0000256" key="6">
    <source>
        <dbReference type="SAM" id="MobiDB-lite"/>
    </source>
</evidence>
<sequence length="373" mass="39044">MSRPDPAERSDSPAPSDSPAAPAAPAVPAVPALADMLDRARVVALPLRTRFRGVDVREAMLFDAPGGWVEWSPFPEYGPEEASRWLRCAVELGWGAPPTPVVDSVEVNATIPAVDVSADGEAVARLLERYPGCATVKVKVAEAGQTVADDVARVDAVRAWFSSRHVVPKVRVDANGGWTPAEAVDATAALTRGGPLDYVEQPCRTVGELAEVRRELSRRGIVARIAADELIRKADDPLAVVRAGACDVAVVKAAPLGGVGQVVRVAEEIGRLGVPVTVSSALETAVGMGAGLRAAAALPVLCDADGTPVHPNPAGLATGSLFEVDVARRDIVDGRIAVGPVIPDAAVLDECAASGARRDWWFRRLESALDVLR</sequence>
<evidence type="ECO:0000256" key="3">
    <source>
        <dbReference type="ARBA" id="ARBA00022842"/>
    </source>
</evidence>
<dbReference type="SFLD" id="SFLDS00001">
    <property type="entry name" value="Enolase"/>
    <property type="match status" value="1"/>
</dbReference>
<comment type="similarity">
    <text evidence="5">Belongs to the mandelate racemase/muconate lactonizing enzyme family. MenC type 1 subfamily.</text>
</comment>
<dbReference type="GO" id="GO:0043748">
    <property type="term" value="F:O-succinylbenzoate synthase activity"/>
    <property type="evidence" value="ECO:0007669"/>
    <property type="project" value="UniProtKB-EC"/>
</dbReference>
<dbReference type="InterPro" id="IPR029017">
    <property type="entry name" value="Enolase-like_N"/>
</dbReference>
<feature type="binding site" evidence="5">
    <location>
        <position position="200"/>
    </location>
    <ligand>
        <name>Mg(2+)</name>
        <dbReference type="ChEBI" id="CHEBI:18420"/>
    </ligand>
</feature>
<dbReference type="CDD" id="cd03320">
    <property type="entry name" value="OSBS"/>
    <property type="match status" value="1"/>
</dbReference>
<evidence type="ECO:0000256" key="5">
    <source>
        <dbReference type="HAMAP-Rule" id="MF_00470"/>
    </source>
</evidence>
<name>A0ABS4UAP6_9CORY</name>
<dbReference type="EC" id="4.2.1.113" evidence="5"/>
<dbReference type="EMBL" id="JAGINY010000001">
    <property type="protein sequence ID" value="MBP2333626.1"/>
    <property type="molecule type" value="Genomic_DNA"/>
</dbReference>
<dbReference type="HAMAP" id="MF_00470">
    <property type="entry name" value="MenC_1"/>
    <property type="match status" value="1"/>
</dbReference>
<keyword evidence="1 5" id="KW-0474">Menaquinone biosynthesis</keyword>
<comment type="function">
    <text evidence="5">Converts 2-succinyl-6-hydroxy-2,4-cyclohexadiene-1-carboxylate (SHCHC) to 2-succinylbenzoate (OSB).</text>
</comment>
<feature type="active site" description="Proton acceptor" evidence="5">
    <location>
        <position position="252"/>
    </location>
</feature>
<proteinExistence type="inferred from homology"/>
<dbReference type="SFLD" id="SFLDF00009">
    <property type="entry name" value="o-succinylbenzoate_synthase"/>
    <property type="match status" value="1"/>
</dbReference>
<comment type="cofactor">
    <cofactor evidence="5">
        <name>a divalent metal cation</name>
        <dbReference type="ChEBI" id="CHEBI:60240"/>
    </cofactor>
</comment>
<comment type="pathway">
    <text evidence="5">Quinol/quinone metabolism; menaquinone biosynthesis.</text>
</comment>
<feature type="domain" description="Mandelate racemase/muconate lactonizing enzyme C-terminal" evidence="7">
    <location>
        <begin position="120"/>
        <end position="219"/>
    </location>
</feature>
<dbReference type="Proteomes" id="UP001519305">
    <property type="component" value="Unassembled WGS sequence"/>
</dbReference>
<keyword evidence="4 5" id="KW-0456">Lyase</keyword>
<dbReference type="Pfam" id="PF18374">
    <property type="entry name" value="Enolase_like_N"/>
    <property type="match status" value="1"/>
</dbReference>
<gene>
    <name evidence="5" type="primary">menC</name>
    <name evidence="8" type="ORF">JOF33_002325</name>
</gene>